<name>A0A835FNY4_9POAL</name>
<dbReference type="OrthoDB" id="610542at2759"/>
<sequence length="101" mass="11036">MAASALNQSRSFVPISPAGELAHERVIARAARLVPEDDMNPDMINNGWSSHLCKDVCKASGFSRYDFTVPNMVMGEMATCCCCPKGYKGWIRRRGPAEGVV</sequence>
<accession>A0A835FNY4</accession>
<evidence type="ECO:0000313" key="1">
    <source>
        <dbReference type="EMBL" id="KAF8768901.1"/>
    </source>
</evidence>
<organism evidence="1 2">
    <name type="scientific">Digitaria exilis</name>
    <dbReference type="NCBI Taxonomy" id="1010633"/>
    <lineage>
        <taxon>Eukaryota</taxon>
        <taxon>Viridiplantae</taxon>
        <taxon>Streptophyta</taxon>
        <taxon>Embryophyta</taxon>
        <taxon>Tracheophyta</taxon>
        <taxon>Spermatophyta</taxon>
        <taxon>Magnoliopsida</taxon>
        <taxon>Liliopsida</taxon>
        <taxon>Poales</taxon>
        <taxon>Poaceae</taxon>
        <taxon>PACMAD clade</taxon>
        <taxon>Panicoideae</taxon>
        <taxon>Panicodae</taxon>
        <taxon>Paniceae</taxon>
        <taxon>Anthephorinae</taxon>
        <taxon>Digitaria</taxon>
    </lineage>
</organism>
<evidence type="ECO:0000313" key="2">
    <source>
        <dbReference type="Proteomes" id="UP000636709"/>
    </source>
</evidence>
<comment type="caution">
    <text evidence="1">The sequence shown here is derived from an EMBL/GenBank/DDBJ whole genome shotgun (WGS) entry which is preliminary data.</text>
</comment>
<dbReference type="AlphaFoldDB" id="A0A835FNY4"/>
<proteinExistence type="predicted"/>
<gene>
    <name evidence="1" type="ORF">HU200_007466</name>
</gene>
<dbReference type="EMBL" id="JACEFO010000500">
    <property type="protein sequence ID" value="KAF8768901.1"/>
    <property type="molecule type" value="Genomic_DNA"/>
</dbReference>
<reference evidence="1" key="1">
    <citation type="submission" date="2020-07" db="EMBL/GenBank/DDBJ databases">
        <title>Genome sequence and genetic diversity analysis of an under-domesticated orphan crop, white fonio (Digitaria exilis).</title>
        <authorList>
            <person name="Bennetzen J.L."/>
            <person name="Chen S."/>
            <person name="Ma X."/>
            <person name="Wang X."/>
            <person name="Yssel A.E.J."/>
            <person name="Chaluvadi S.R."/>
            <person name="Johnson M."/>
            <person name="Gangashetty P."/>
            <person name="Hamidou F."/>
            <person name="Sanogo M.D."/>
            <person name="Zwaenepoel A."/>
            <person name="Wallace J."/>
            <person name="Van De Peer Y."/>
            <person name="Van Deynze A."/>
        </authorList>
    </citation>
    <scope>NUCLEOTIDE SEQUENCE</scope>
    <source>
        <tissue evidence="1">Leaves</tissue>
    </source>
</reference>
<dbReference type="Proteomes" id="UP000636709">
    <property type="component" value="Unassembled WGS sequence"/>
</dbReference>
<keyword evidence="2" id="KW-1185">Reference proteome</keyword>
<protein>
    <submittedName>
        <fullName evidence="1">Uncharacterized protein</fullName>
    </submittedName>
</protein>